<dbReference type="KEGG" id="paur:FGL86_04645"/>
<dbReference type="GO" id="GO:0003824">
    <property type="term" value="F:catalytic activity"/>
    <property type="evidence" value="ECO:0007669"/>
    <property type="project" value="InterPro"/>
</dbReference>
<dbReference type="Pfam" id="PF08463">
    <property type="entry name" value="EcoEI_R_C"/>
    <property type="match status" value="1"/>
</dbReference>
<gene>
    <name evidence="2" type="ORF">FGL86_04645</name>
</gene>
<proteinExistence type="predicted"/>
<dbReference type="OrthoDB" id="9804086at2"/>
<sequence length="88" mass="10068">MGSTSDTVRANFKRWIFAKHAGNQPKFTPQQQAWLEMIRDHIAVSLHIELDDFDYHPFDAQGGVGKMYQLFGDEMDRVIDEINDALAA</sequence>
<dbReference type="RefSeq" id="WP_147183501.1">
    <property type="nucleotide sequence ID" value="NZ_CP042382.1"/>
</dbReference>
<dbReference type="EMBL" id="CP042382">
    <property type="protein sequence ID" value="QEA38435.1"/>
    <property type="molecule type" value="Genomic_DNA"/>
</dbReference>
<dbReference type="Proteomes" id="UP000321272">
    <property type="component" value="Chromosome"/>
</dbReference>
<protein>
    <recommendedName>
        <fullName evidence="1">EcoEI R protein C-terminal domain-containing protein</fullName>
    </recommendedName>
</protein>
<feature type="domain" description="EcoEI R protein C-terminal" evidence="1">
    <location>
        <begin position="4"/>
        <end position="86"/>
    </location>
</feature>
<dbReference type="GO" id="GO:0003677">
    <property type="term" value="F:DNA binding"/>
    <property type="evidence" value="ECO:0007669"/>
    <property type="project" value="InterPro"/>
</dbReference>
<accession>A0A5B8SSH9</accession>
<evidence type="ECO:0000313" key="2">
    <source>
        <dbReference type="EMBL" id="QEA38435.1"/>
    </source>
</evidence>
<reference evidence="2 3" key="1">
    <citation type="submission" date="2019-06" db="EMBL/GenBank/DDBJ databases">
        <title>Genome analyses of bacteria isolated from kimchi.</title>
        <authorList>
            <person name="Lee S."/>
            <person name="Ahn S."/>
            <person name="Roh S."/>
        </authorList>
    </citation>
    <scope>NUCLEOTIDE SEQUENCE [LARGE SCALE GENOMIC DNA]</scope>
    <source>
        <strain evidence="2 3">CBA4606</strain>
    </source>
</reference>
<evidence type="ECO:0000259" key="1">
    <source>
        <dbReference type="Pfam" id="PF08463"/>
    </source>
</evidence>
<keyword evidence="3" id="KW-1185">Reference proteome</keyword>
<organism evidence="2 3">
    <name type="scientific">Pistricoccus aurantiacus</name>
    <dbReference type="NCBI Taxonomy" id="1883414"/>
    <lineage>
        <taxon>Bacteria</taxon>
        <taxon>Pseudomonadati</taxon>
        <taxon>Pseudomonadota</taxon>
        <taxon>Gammaproteobacteria</taxon>
        <taxon>Oceanospirillales</taxon>
        <taxon>Halomonadaceae</taxon>
        <taxon>Pistricoccus</taxon>
    </lineage>
</organism>
<evidence type="ECO:0000313" key="3">
    <source>
        <dbReference type="Proteomes" id="UP000321272"/>
    </source>
</evidence>
<dbReference type="GO" id="GO:0006304">
    <property type="term" value="P:DNA modification"/>
    <property type="evidence" value="ECO:0007669"/>
    <property type="project" value="InterPro"/>
</dbReference>
<dbReference type="AlphaFoldDB" id="A0A5B8SSH9"/>
<dbReference type="InterPro" id="IPR013670">
    <property type="entry name" value="EcoEI_R_C_dom"/>
</dbReference>
<name>A0A5B8SSH9_9GAMM</name>